<evidence type="ECO:0000313" key="1">
    <source>
        <dbReference type="EMBL" id="DAE27757.1"/>
    </source>
</evidence>
<proteinExistence type="predicted"/>
<reference evidence="1" key="1">
    <citation type="journal article" date="2021" name="Proc. Natl. Acad. Sci. U.S.A.">
        <title>A Catalog of Tens of Thousands of Viruses from Human Metagenomes Reveals Hidden Associations with Chronic Diseases.</title>
        <authorList>
            <person name="Tisza M.J."/>
            <person name="Buck C.B."/>
        </authorList>
    </citation>
    <scope>NUCLEOTIDE SEQUENCE</scope>
    <source>
        <strain evidence="1">CtpeS3</strain>
    </source>
</reference>
<sequence>MKNWTIEELYDLWRYRGYTKKEARAKAEKDYKEMHRSKSDLECCEIMQEMIYN</sequence>
<protein>
    <submittedName>
        <fullName evidence="1">Uncharacterized protein</fullName>
    </submittedName>
</protein>
<accession>A0A8S5R9M5</accession>
<organism evidence="1">
    <name type="scientific">virus sp. ctpeS3</name>
    <dbReference type="NCBI Taxonomy" id="2826815"/>
    <lineage>
        <taxon>Viruses</taxon>
    </lineage>
</organism>
<name>A0A8S5R9M5_9VIRU</name>
<dbReference type="EMBL" id="BK015845">
    <property type="protein sequence ID" value="DAE27757.1"/>
    <property type="molecule type" value="Genomic_DNA"/>
</dbReference>